<keyword evidence="1" id="KW-0472">Membrane</keyword>
<protein>
    <submittedName>
        <fullName evidence="2">Uncharacterized protein</fullName>
    </submittedName>
</protein>
<dbReference type="EMBL" id="AK401086">
    <property type="protein sequence ID" value="BAM17708.1"/>
    <property type="molecule type" value="mRNA"/>
</dbReference>
<sequence>MRENVYSRVCYKKSGDLCSACVLISQRSLTPDRPANARLRLMSSSRRHCVELFYSITAVLFRCCRPRARARAIYMCVCVRVCVVGLVVGWCQSCCLRCCCCCCAGGMCVMEYICELNLYVTRRRHNGCEVYGVDFFMIIFIILLLIDYICIILSYKNVSRDFLICLIKQNV</sequence>
<organism evidence="2">
    <name type="scientific">Papilio xuthus</name>
    <name type="common">Asian swallowtail butterfly</name>
    <dbReference type="NCBI Taxonomy" id="66420"/>
    <lineage>
        <taxon>Eukaryota</taxon>
        <taxon>Metazoa</taxon>
        <taxon>Ecdysozoa</taxon>
        <taxon>Arthropoda</taxon>
        <taxon>Hexapoda</taxon>
        <taxon>Insecta</taxon>
        <taxon>Pterygota</taxon>
        <taxon>Neoptera</taxon>
        <taxon>Endopterygota</taxon>
        <taxon>Lepidoptera</taxon>
        <taxon>Glossata</taxon>
        <taxon>Ditrysia</taxon>
        <taxon>Papilionoidea</taxon>
        <taxon>Papilionidae</taxon>
        <taxon>Papilioninae</taxon>
        <taxon>Papilio</taxon>
    </lineage>
</organism>
<feature type="transmembrane region" description="Helical" evidence="1">
    <location>
        <begin position="135"/>
        <end position="155"/>
    </location>
</feature>
<evidence type="ECO:0000313" key="2">
    <source>
        <dbReference type="EMBL" id="BAM17708.1"/>
    </source>
</evidence>
<keyword evidence="1" id="KW-0812">Transmembrane</keyword>
<dbReference type="AlphaFoldDB" id="I4DIG8"/>
<reference evidence="2" key="1">
    <citation type="journal article" date="2012" name="BMC Biol.">
        <title>Comprehensive microarray-based analysis for stage-specific larval camouflage pattern-associated genes in the swallowtail butterfly, Papilio xuthus.</title>
        <authorList>
            <person name="Futahashi R."/>
            <person name="Shirataki H."/>
            <person name="Narita T."/>
            <person name="Mita K."/>
            <person name="Fujiwara H."/>
        </authorList>
    </citation>
    <scope>NUCLEOTIDE SEQUENCE</scope>
    <source>
        <tissue evidence="2">Epidermis</tissue>
    </source>
</reference>
<evidence type="ECO:0000256" key="1">
    <source>
        <dbReference type="SAM" id="Phobius"/>
    </source>
</evidence>
<name>I4DIG8_PAPXU</name>
<proteinExistence type="evidence at transcript level"/>
<accession>I4DIG8</accession>
<keyword evidence="1" id="KW-1133">Transmembrane helix</keyword>